<proteinExistence type="predicted"/>
<protein>
    <submittedName>
        <fullName evidence="1">Uncharacterized protein</fullName>
    </submittedName>
</protein>
<dbReference type="EMBL" id="BK015132">
    <property type="protein sequence ID" value="DAD92289.1"/>
    <property type="molecule type" value="Genomic_DNA"/>
</dbReference>
<accession>A0A8S5NCD4</accession>
<sequence>MSNTNVTSKYMRGIAALKFNGETLGYVKKGSFKLNGKEAEYTPIEAEQVPDGPVEIVLTKNATIEPTFSLIELEYERLQATMGGTVIKEGEGAAAKVVGWDAPVKLDAVIGNFVLDFYTGRSIPVPRALLLASISGDVSFATPTELSCKVLPIKDLSDVQKATYGIRDTSTIVDEPQG</sequence>
<evidence type="ECO:0000313" key="1">
    <source>
        <dbReference type="EMBL" id="DAD92289.1"/>
    </source>
</evidence>
<organism evidence="1">
    <name type="scientific">Myoviridae sp. ct9MV2</name>
    <dbReference type="NCBI Taxonomy" id="2826625"/>
    <lineage>
        <taxon>Viruses</taxon>
        <taxon>Duplodnaviria</taxon>
        <taxon>Heunggongvirae</taxon>
        <taxon>Uroviricota</taxon>
        <taxon>Caudoviricetes</taxon>
    </lineage>
</organism>
<name>A0A8S5NCD4_9CAUD</name>
<reference evidence="1" key="1">
    <citation type="journal article" date="2021" name="Proc. Natl. Acad. Sci. U.S.A.">
        <title>A Catalog of Tens of Thousands of Viruses from Human Metagenomes Reveals Hidden Associations with Chronic Diseases.</title>
        <authorList>
            <person name="Tisza M.J."/>
            <person name="Buck C.B."/>
        </authorList>
    </citation>
    <scope>NUCLEOTIDE SEQUENCE</scope>
    <source>
        <strain evidence="1">Ct9MV2</strain>
    </source>
</reference>